<dbReference type="PROSITE" id="PS50850">
    <property type="entry name" value="MFS"/>
    <property type="match status" value="1"/>
</dbReference>
<reference evidence="10 11" key="1">
    <citation type="journal article" date="2013" name="Appl. Environ. Microbiol.">
        <title>Genome analysis suggests that the soil oligotrophic bacterium Agromonas oligotrophica (Bradyrhizobium oligotrophicum) is a nitrogen-fixing symbiont of Aeschynomene indica.</title>
        <authorList>
            <person name="Okubo T."/>
            <person name="Fukushima S."/>
            <person name="Itakura M."/>
            <person name="Oshima K."/>
            <person name="Longtonglang A."/>
            <person name="Teaumroong N."/>
            <person name="Mitsui H."/>
            <person name="Hattori M."/>
            <person name="Hattori R."/>
            <person name="Hattori T."/>
            <person name="Minamisawa K."/>
        </authorList>
    </citation>
    <scope>NUCLEOTIDE SEQUENCE [LARGE SCALE GENOMIC DNA]</scope>
    <source>
        <strain evidence="10 11">S58</strain>
    </source>
</reference>
<name>M4Z9M9_9BRAD</name>
<keyword evidence="4" id="KW-1003">Cell membrane</keyword>
<dbReference type="eggNOG" id="COG2814">
    <property type="taxonomic scope" value="Bacteria"/>
</dbReference>
<dbReference type="InterPro" id="IPR011701">
    <property type="entry name" value="MFS"/>
</dbReference>
<feature type="transmembrane region" description="Helical" evidence="8">
    <location>
        <begin position="180"/>
        <end position="201"/>
    </location>
</feature>
<keyword evidence="7 8" id="KW-0472">Membrane</keyword>
<feature type="transmembrane region" description="Helical" evidence="8">
    <location>
        <begin position="231"/>
        <end position="255"/>
    </location>
</feature>
<dbReference type="GO" id="GO:0022857">
    <property type="term" value="F:transmembrane transporter activity"/>
    <property type="evidence" value="ECO:0007669"/>
    <property type="project" value="InterPro"/>
</dbReference>
<evidence type="ECO:0000313" key="11">
    <source>
        <dbReference type="Proteomes" id="UP000011841"/>
    </source>
</evidence>
<feature type="transmembrane region" description="Helical" evidence="8">
    <location>
        <begin position="121"/>
        <end position="140"/>
    </location>
</feature>
<gene>
    <name evidence="10" type="ORF">S58_44390</name>
</gene>
<feature type="transmembrane region" description="Helical" evidence="8">
    <location>
        <begin position="317"/>
        <end position="341"/>
    </location>
</feature>
<dbReference type="InterPro" id="IPR020846">
    <property type="entry name" value="MFS_dom"/>
</dbReference>
<organism evidence="10 11">
    <name type="scientific">Bradyrhizobium oligotrophicum S58</name>
    <dbReference type="NCBI Taxonomy" id="1245469"/>
    <lineage>
        <taxon>Bacteria</taxon>
        <taxon>Pseudomonadati</taxon>
        <taxon>Pseudomonadota</taxon>
        <taxon>Alphaproteobacteria</taxon>
        <taxon>Hyphomicrobiales</taxon>
        <taxon>Nitrobacteraceae</taxon>
        <taxon>Bradyrhizobium</taxon>
    </lineage>
</organism>
<keyword evidence="3" id="KW-0813">Transport</keyword>
<feature type="transmembrane region" description="Helical" evidence="8">
    <location>
        <begin position="294"/>
        <end position="311"/>
    </location>
</feature>
<dbReference type="EMBL" id="AP012603">
    <property type="protein sequence ID" value="BAM90424.1"/>
    <property type="molecule type" value="Genomic_DNA"/>
</dbReference>
<feature type="transmembrane region" description="Helical" evidence="8">
    <location>
        <begin position="60"/>
        <end position="85"/>
    </location>
</feature>
<evidence type="ECO:0000313" key="10">
    <source>
        <dbReference type="EMBL" id="BAM90424.1"/>
    </source>
</evidence>
<comment type="subcellular location">
    <subcellularLocation>
        <location evidence="1">Cell membrane</location>
        <topology evidence="1">Multi-pass membrane protein</topology>
    </subcellularLocation>
</comment>
<proteinExistence type="inferred from homology"/>
<feature type="domain" description="Major facilitator superfamily (MFS) profile" evidence="9">
    <location>
        <begin position="27"/>
        <end position="402"/>
    </location>
</feature>
<comment type="similarity">
    <text evidence="2">Belongs to the major facilitator superfamily.</text>
</comment>
<evidence type="ECO:0000256" key="1">
    <source>
        <dbReference type="ARBA" id="ARBA00004651"/>
    </source>
</evidence>
<evidence type="ECO:0000256" key="3">
    <source>
        <dbReference type="ARBA" id="ARBA00022448"/>
    </source>
</evidence>
<feature type="transmembrane region" description="Helical" evidence="8">
    <location>
        <begin position="261"/>
        <end position="282"/>
    </location>
</feature>
<keyword evidence="5 8" id="KW-0812">Transmembrane</keyword>
<feature type="transmembrane region" description="Helical" evidence="8">
    <location>
        <begin position="92"/>
        <end position="115"/>
    </location>
</feature>
<dbReference type="RefSeq" id="WP_015667529.1">
    <property type="nucleotide sequence ID" value="NC_020453.1"/>
</dbReference>
<feature type="transmembrane region" description="Helical" evidence="8">
    <location>
        <begin position="152"/>
        <end position="174"/>
    </location>
</feature>
<dbReference type="HOGENOM" id="CLU_001265_19_3_5"/>
<accession>M4Z9M9</accession>
<evidence type="ECO:0000256" key="2">
    <source>
        <dbReference type="ARBA" id="ARBA00008335"/>
    </source>
</evidence>
<evidence type="ECO:0000256" key="7">
    <source>
        <dbReference type="ARBA" id="ARBA00023136"/>
    </source>
</evidence>
<protein>
    <submittedName>
        <fullName evidence="10">Putative transporter</fullName>
    </submittedName>
</protein>
<dbReference type="Proteomes" id="UP000011841">
    <property type="component" value="Chromosome"/>
</dbReference>
<dbReference type="GeneID" id="301818224"/>
<dbReference type="CDD" id="cd17324">
    <property type="entry name" value="MFS_NepI_like"/>
    <property type="match status" value="1"/>
</dbReference>
<dbReference type="STRING" id="1245469.S58_44390"/>
<dbReference type="KEGG" id="aol:S58_44390"/>
<sequence>MMIDMSSAPMMPAAIATVSHAPSTVRRALVIGLTAFLTVVDLFATQAILPALTRHYGVTPAAMGFAVNACTIGMAIASLVVGIFSPRINRRVGILLSLVLLAVPTSLLAVAPGLMTFTALRVMQGLCMASAFALTLAHLGEQCSAADAGSAFAAYITGNVVSNLVGRLIAAAVVDGLGLAWNFLLFAALNLAGAVLVYFTIRSVARISEGRPGDSPWKALAAHWRNPRLRAAFGIGFCILFAFIGTFTFVNFVLVQPPLSLGMMTLGVVYFVFAPSVVTTLLAGPVAIRLGTRVTIWAAVALAASGLPLLLSAHLAAVLSGMVLVAVGTFFAQAAVTGFVGRAATKNRGIASGSYLACYFFGGLAGSALLGQLFDRCGWSACVAGIALALGIAAVLVSWFKE</sequence>
<feature type="transmembrane region" description="Helical" evidence="8">
    <location>
        <begin position="353"/>
        <end position="372"/>
    </location>
</feature>
<evidence type="ECO:0000259" key="9">
    <source>
        <dbReference type="PROSITE" id="PS50850"/>
    </source>
</evidence>
<dbReference type="PANTHER" id="PTHR43271">
    <property type="entry name" value="BLL2771 PROTEIN"/>
    <property type="match status" value="1"/>
</dbReference>
<feature type="transmembrane region" description="Helical" evidence="8">
    <location>
        <begin position="378"/>
        <end position="400"/>
    </location>
</feature>
<dbReference type="PATRIC" id="fig|1245469.3.peg.4543"/>
<dbReference type="InterPro" id="IPR036259">
    <property type="entry name" value="MFS_trans_sf"/>
</dbReference>
<keyword evidence="6 8" id="KW-1133">Transmembrane helix</keyword>
<dbReference type="Pfam" id="PF07690">
    <property type="entry name" value="MFS_1"/>
    <property type="match status" value="1"/>
</dbReference>
<evidence type="ECO:0000256" key="8">
    <source>
        <dbReference type="SAM" id="Phobius"/>
    </source>
</evidence>
<dbReference type="SUPFAM" id="SSF103473">
    <property type="entry name" value="MFS general substrate transporter"/>
    <property type="match status" value="1"/>
</dbReference>
<evidence type="ECO:0000256" key="6">
    <source>
        <dbReference type="ARBA" id="ARBA00022989"/>
    </source>
</evidence>
<evidence type="ECO:0000256" key="5">
    <source>
        <dbReference type="ARBA" id="ARBA00022692"/>
    </source>
</evidence>
<dbReference type="PANTHER" id="PTHR43271:SF2">
    <property type="entry name" value="BLL2771 PROTEIN"/>
    <property type="match status" value="1"/>
</dbReference>
<evidence type="ECO:0000256" key="4">
    <source>
        <dbReference type="ARBA" id="ARBA00022475"/>
    </source>
</evidence>
<dbReference type="Gene3D" id="1.20.1250.20">
    <property type="entry name" value="MFS general substrate transporter like domains"/>
    <property type="match status" value="1"/>
</dbReference>
<keyword evidence="11" id="KW-1185">Reference proteome</keyword>
<dbReference type="AlphaFoldDB" id="M4Z9M9"/>
<dbReference type="GO" id="GO:0005886">
    <property type="term" value="C:plasma membrane"/>
    <property type="evidence" value="ECO:0007669"/>
    <property type="project" value="UniProtKB-SubCell"/>
</dbReference>